<dbReference type="EnsemblMetazoa" id="AQUA014331-RA">
    <property type="protein sequence ID" value="AQUA014331-PA"/>
    <property type="gene ID" value="AQUA014331"/>
</dbReference>
<sequence>MQRTESELNKE</sequence>
<reference evidence="1" key="1">
    <citation type="submission" date="2020-05" db="UniProtKB">
        <authorList>
            <consortium name="EnsemblMetazoa"/>
        </authorList>
    </citation>
    <scope>IDENTIFICATION</scope>
    <source>
        <strain evidence="1">SANGQUA</strain>
    </source>
</reference>
<evidence type="ECO:0000313" key="1">
    <source>
        <dbReference type="EnsemblMetazoa" id="AQUA014331-PA"/>
    </source>
</evidence>
<protein>
    <submittedName>
        <fullName evidence="1">Uncharacterized protein</fullName>
    </submittedName>
</protein>
<evidence type="ECO:0000313" key="2">
    <source>
        <dbReference type="Proteomes" id="UP000076407"/>
    </source>
</evidence>
<proteinExistence type="predicted"/>
<dbReference type="VEuPathDB" id="VectorBase:AQUA014331"/>
<organism evidence="1 2">
    <name type="scientific">Anopheles quadriannulatus</name>
    <name type="common">Mosquito</name>
    <dbReference type="NCBI Taxonomy" id="34691"/>
    <lineage>
        <taxon>Eukaryota</taxon>
        <taxon>Metazoa</taxon>
        <taxon>Ecdysozoa</taxon>
        <taxon>Arthropoda</taxon>
        <taxon>Hexapoda</taxon>
        <taxon>Insecta</taxon>
        <taxon>Pterygota</taxon>
        <taxon>Neoptera</taxon>
        <taxon>Endopterygota</taxon>
        <taxon>Diptera</taxon>
        <taxon>Nematocera</taxon>
        <taxon>Culicoidea</taxon>
        <taxon>Culicidae</taxon>
        <taxon>Anophelinae</taxon>
        <taxon>Anopheles</taxon>
    </lineage>
</organism>
<dbReference type="Proteomes" id="UP000076407">
    <property type="component" value="Unassembled WGS sequence"/>
</dbReference>
<accession>A0A182XR48</accession>
<keyword evidence="2" id="KW-1185">Reference proteome</keyword>
<name>A0A182XR48_ANOQN</name>